<organism evidence="4">
    <name type="scientific">Guillardia theta</name>
    <name type="common">Cryptophyte</name>
    <name type="synonym">Cryptomonas phi</name>
    <dbReference type="NCBI Taxonomy" id="55529"/>
    <lineage>
        <taxon>Eukaryota</taxon>
        <taxon>Cryptophyceae</taxon>
        <taxon>Pyrenomonadales</taxon>
        <taxon>Geminigeraceae</taxon>
        <taxon>Guillardia</taxon>
    </lineage>
</organism>
<dbReference type="InterPro" id="IPR023395">
    <property type="entry name" value="MCP_dom_sf"/>
</dbReference>
<dbReference type="GO" id="GO:0016020">
    <property type="term" value="C:membrane"/>
    <property type="evidence" value="ECO:0007669"/>
    <property type="project" value="UniProtKB-SubCell"/>
</dbReference>
<dbReference type="AlphaFoldDB" id="A0A7S4NR94"/>
<dbReference type="Gene3D" id="1.50.40.10">
    <property type="entry name" value="Mitochondrial carrier domain"/>
    <property type="match status" value="1"/>
</dbReference>
<keyword evidence="3" id="KW-0472">Membrane</keyword>
<dbReference type="SUPFAM" id="SSF103506">
    <property type="entry name" value="Mitochondrial carrier"/>
    <property type="match status" value="1"/>
</dbReference>
<evidence type="ECO:0000256" key="1">
    <source>
        <dbReference type="ARBA" id="ARBA00004370"/>
    </source>
</evidence>
<evidence type="ECO:0000256" key="3">
    <source>
        <dbReference type="ARBA" id="ARBA00023136"/>
    </source>
</evidence>
<keyword evidence="2" id="KW-0812">Transmembrane</keyword>
<gene>
    <name evidence="4" type="ORF">GTHE00462_LOCUS18088</name>
</gene>
<dbReference type="EMBL" id="HBKN01023035">
    <property type="protein sequence ID" value="CAE2304979.1"/>
    <property type="molecule type" value="Transcribed_RNA"/>
</dbReference>
<evidence type="ECO:0000256" key="2">
    <source>
        <dbReference type="ARBA" id="ARBA00022692"/>
    </source>
</evidence>
<protein>
    <recommendedName>
        <fullName evidence="5">Mitochondrial carrier protein</fullName>
    </recommendedName>
</protein>
<name>A0A7S4NR94_GUITH</name>
<reference evidence="4" key="1">
    <citation type="submission" date="2021-01" db="EMBL/GenBank/DDBJ databases">
        <authorList>
            <person name="Corre E."/>
            <person name="Pelletier E."/>
            <person name="Niang G."/>
            <person name="Scheremetjew M."/>
            <person name="Finn R."/>
            <person name="Kale V."/>
            <person name="Holt S."/>
            <person name="Cochrane G."/>
            <person name="Meng A."/>
            <person name="Brown T."/>
            <person name="Cohen L."/>
        </authorList>
    </citation>
    <scope>NUCLEOTIDE SEQUENCE</scope>
    <source>
        <strain evidence="4">CCMP 2712</strain>
    </source>
</reference>
<evidence type="ECO:0008006" key="5">
    <source>
        <dbReference type="Google" id="ProtNLM"/>
    </source>
</evidence>
<sequence length="305" mass="32481">MVLSNMANRNASLPGCWWKTAEKSQRTHKRHIPSDAVIAIAGGAGGASYVAFLHPLEAITKQRNLLTATSSNGLVAVRDVGSSLQGVSLRTLYRGVKMPMLESMYSTASLLVIYSHVRDAIQMHNGGIELRTGEVIQAGAIAGGINAALPNPFSMNFGVRSNAPVSFTSILHHALRTCCHKIAWRTATSSFGNGTFFGVAGVSRKYLQNTETFNGKSAVLASGALGGLAYSFVTFASETLQAHVELSKSNSLTQIDSDRRLRPRSAVAQVFARHMHSMMPSLLKGSAGCAVLALSIDSVRTALSF</sequence>
<evidence type="ECO:0000313" key="4">
    <source>
        <dbReference type="EMBL" id="CAE2304979.1"/>
    </source>
</evidence>
<comment type="subcellular location">
    <subcellularLocation>
        <location evidence="1">Membrane</location>
    </subcellularLocation>
</comment>
<proteinExistence type="predicted"/>
<accession>A0A7S4NR94</accession>